<dbReference type="AlphaFoldDB" id="A0A5B0L5F2"/>
<reference evidence="1 2" key="1">
    <citation type="submission" date="2019-07" db="EMBL/GenBank/DDBJ databases">
        <title>Genome sequencing of the stress-tolerant strain Azospirillum brasilense Az19.</title>
        <authorList>
            <person name="Maroniche G.A."/>
            <person name="Garcia J.E."/>
            <person name="Pagnussat L."/>
            <person name="Amenta M."/>
            <person name="Creus C.M."/>
        </authorList>
    </citation>
    <scope>NUCLEOTIDE SEQUENCE [LARGE SCALE GENOMIC DNA]</scope>
    <source>
        <strain evidence="1 2">Az19</strain>
    </source>
</reference>
<sequence length="77" mass="8657">MPVLKADLERDIEPMRLGWNKKRTNSLLFIFCSDTFPFVDVVAKLPFGVSTSPVVSPPTDRGRLPCRSWFSCASLPD</sequence>
<dbReference type="EMBL" id="VEWN01000001">
    <property type="protein sequence ID" value="KAA1058928.1"/>
    <property type="molecule type" value="Genomic_DNA"/>
</dbReference>
<protein>
    <submittedName>
        <fullName evidence="1">Uncharacterized protein</fullName>
    </submittedName>
</protein>
<comment type="caution">
    <text evidence="1">The sequence shown here is derived from an EMBL/GenBank/DDBJ whole genome shotgun (WGS) entry which is preliminary data.</text>
</comment>
<name>A0A5B0L5F2_9PROT</name>
<evidence type="ECO:0000313" key="1">
    <source>
        <dbReference type="EMBL" id="KAA1058928.1"/>
    </source>
</evidence>
<gene>
    <name evidence="1" type="ORF">FH063_001128</name>
</gene>
<organism evidence="1 2">
    <name type="scientific">Azospirillum argentinense</name>
    <dbReference type="NCBI Taxonomy" id="2970906"/>
    <lineage>
        <taxon>Bacteria</taxon>
        <taxon>Pseudomonadati</taxon>
        <taxon>Pseudomonadota</taxon>
        <taxon>Alphaproteobacteria</taxon>
        <taxon>Rhodospirillales</taxon>
        <taxon>Azospirillaceae</taxon>
        <taxon>Azospirillum</taxon>
    </lineage>
</organism>
<accession>A0A5B0L5F2</accession>
<dbReference type="Proteomes" id="UP000325333">
    <property type="component" value="Unassembled WGS sequence"/>
</dbReference>
<proteinExistence type="predicted"/>
<evidence type="ECO:0000313" key="2">
    <source>
        <dbReference type="Proteomes" id="UP000325333"/>
    </source>
</evidence>